<organism evidence="1">
    <name type="scientific">Arundo donax</name>
    <name type="common">Giant reed</name>
    <name type="synonym">Donax arundinaceus</name>
    <dbReference type="NCBI Taxonomy" id="35708"/>
    <lineage>
        <taxon>Eukaryota</taxon>
        <taxon>Viridiplantae</taxon>
        <taxon>Streptophyta</taxon>
        <taxon>Embryophyta</taxon>
        <taxon>Tracheophyta</taxon>
        <taxon>Spermatophyta</taxon>
        <taxon>Magnoliopsida</taxon>
        <taxon>Liliopsida</taxon>
        <taxon>Poales</taxon>
        <taxon>Poaceae</taxon>
        <taxon>PACMAD clade</taxon>
        <taxon>Arundinoideae</taxon>
        <taxon>Arundineae</taxon>
        <taxon>Arundo</taxon>
    </lineage>
</organism>
<name>A0A0A9FFR3_ARUDO</name>
<dbReference type="AlphaFoldDB" id="A0A0A9FFR3"/>
<reference evidence="1" key="2">
    <citation type="journal article" date="2015" name="Data Brief">
        <title>Shoot transcriptome of the giant reed, Arundo donax.</title>
        <authorList>
            <person name="Barrero R.A."/>
            <person name="Guerrero F.D."/>
            <person name="Moolhuijzen P."/>
            <person name="Goolsby J.A."/>
            <person name="Tidwell J."/>
            <person name="Bellgard S.E."/>
            <person name="Bellgard M.I."/>
        </authorList>
    </citation>
    <scope>NUCLEOTIDE SEQUENCE</scope>
    <source>
        <tissue evidence="1">Shoot tissue taken approximately 20 cm above the soil surface</tissue>
    </source>
</reference>
<evidence type="ECO:0000313" key="1">
    <source>
        <dbReference type="EMBL" id="JAE11900.1"/>
    </source>
</evidence>
<dbReference type="EMBL" id="GBRH01185996">
    <property type="protein sequence ID" value="JAE11900.1"/>
    <property type="molecule type" value="Transcribed_RNA"/>
</dbReference>
<proteinExistence type="predicted"/>
<reference evidence="1" key="1">
    <citation type="submission" date="2014-09" db="EMBL/GenBank/DDBJ databases">
        <authorList>
            <person name="Magalhaes I.L.F."/>
            <person name="Oliveira U."/>
            <person name="Santos F.R."/>
            <person name="Vidigal T.H.D.A."/>
            <person name="Brescovit A.D."/>
            <person name="Santos A.J."/>
        </authorList>
    </citation>
    <scope>NUCLEOTIDE SEQUENCE</scope>
    <source>
        <tissue evidence="1">Shoot tissue taken approximately 20 cm above the soil surface</tissue>
    </source>
</reference>
<accession>A0A0A9FFR3</accession>
<sequence length="36" mass="4462">MVLLTLLFPNYFLRKLRIWNLRERLITGMKENNQNL</sequence>
<protein>
    <submittedName>
        <fullName evidence="1">Uncharacterized protein</fullName>
    </submittedName>
</protein>